<dbReference type="RefSeq" id="WP_069403628.1">
    <property type="nucleotide sequence ID" value="NZ_JBHRZJ010000013.1"/>
</dbReference>
<evidence type="ECO:0000313" key="1">
    <source>
        <dbReference type="EMBL" id="ODQ96103.1"/>
    </source>
</evidence>
<name>A0A1E3S1Q7_9MYCO</name>
<dbReference type="Proteomes" id="UP000094243">
    <property type="component" value="Unassembled WGS sequence"/>
</dbReference>
<accession>A0A1E3S1Q7</accession>
<comment type="caution">
    <text evidence="1">The sequence shown here is derived from an EMBL/GenBank/DDBJ whole genome shotgun (WGS) entry which is preliminary data.</text>
</comment>
<protein>
    <submittedName>
        <fullName evidence="1">Uncharacterized protein</fullName>
    </submittedName>
</protein>
<dbReference type="EMBL" id="MIGZ01000007">
    <property type="protein sequence ID" value="ODQ96103.1"/>
    <property type="molecule type" value="Genomic_DNA"/>
</dbReference>
<dbReference type="OrthoDB" id="4373027at2"/>
<proteinExistence type="predicted"/>
<gene>
    <name evidence="1" type="ORF">BHQ17_02395</name>
</gene>
<sequence>MTDCYSPPPIETATDPIGSTADMRQRWRALMGPLGFGQRLLWIGFVGPDRCMIKAYSQVPLGSRANAQLAALVMSGVCDVLADFPQGTTVALLLTRPGAGPISHLDRQWASLLTDTAGEYGVPLEPIFRANDESLVLVEATMEVAS</sequence>
<organism evidence="1 2">
    <name type="scientific">Mycolicibacterium holsaticum</name>
    <dbReference type="NCBI Taxonomy" id="152142"/>
    <lineage>
        <taxon>Bacteria</taxon>
        <taxon>Bacillati</taxon>
        <taxon>Actinomycetota</taxon>
        <taxon>Actinomycetes</taxon>
        <taxon>Mycobacteriales</taxon>
        <taxon>Mycobacteriaceae</taxon>
        <taxon>Mycolicibacterium</taxon>
    </lineage>
</organism>
<dbReference type="AlphaFoldDB" id="A0A1E3S1Q7"/>
<reference evidence="2" key="1">
    <citation type="submission" date="2016-09" db="EMBL/GenBank/DDBJ databases">
        <authorList>
            <person name="Greninger A.L."/>
            <person name="Jerome K.R."/>
            <person name="Mcnair B."/>
            <person name="Wallis C."/>
            <person name="Fang F."/>
        </authorList>
    </citation>
    <scope>NUCLEOTIDE SEQUENCE [LARGE SCALE GENOMIC DNA]</scope>
    <source>
        <strain evidence="2">M7</strain>
    </source>
</reference>
<keyword evidence="2" id="KW-1185">Reference proteome</keyword>
<evidence type="ECO:0000313" key="2">
    <source>
        <dbReference type="Proteomes" id="UP000094243"/>
    </source>
</evidence>